<sequence>MGKTEKFSGLNTDLERLANRIEMYLQESGFEVAFSKDPTEPASWFFIQARKASALRTVAGARRSTDITIKGSPGSFEVSVGTGEWGKNLVTSAPLFIVPVVGISATLVKLYTAKKFEDNLWKYIRDQSRFLADSALRATDKPSSSSSITAAGVSTDSRAYDCDYVEGYPGWNEQVLGGKLLLVREKGGKNRLAFKSPDSREIAIPSANVIEAHIIARKKGLSEDDLMIQLACKDANGRTVKPVFNLNDDIIRGVLAGINELVGEDKVLRSFEQVNVTTETKYCTSCGVQIPKEAKFCSSCGTKQS</sequence>
<evidence type="ECO:0000313" key="3">
    <source>
        <dbReference type="Proteomes" id="UP000027093"/>
    </source>
</evidence>
<dbReference type="AlphaFoldDB" id="A0A060HRI8"/>
<dbReference type="InterPro" id="IPR026870">
    <property type="entry name" value="Zinc_ribbon_dom"/>
</dbReference>
<dbReference type="Pfam" id="PF13240">
    <property type="entry name" value="Zn_Ribbon_1"/>
    <property type="match status" value="1"/>
</dbReference>
<accession>A0A060HRI8</accession>
<dbReference type="OrthoDB" id="55635at2157"/>
<gene>
    <name evidence="2" type="ORF">NVIE_018880</name>
</gene>
<evidence type="ECO:0000259" key="1">
    <source>
        <dbReference type="Pfam" id="PF13240"/>
    </source>
</evidence>
<dbReference type="STRING" id="926571.NVIE_018880"/>
<proteinExistence type="predicted"/>
<dbReference type="GeneID" id="74947151"/>
<dbReference type="Proteomes" id="UP000027093">
    <property type="component" value="Chromosome"/>
</dbReference>
<protein>
    <recommendedName>
        <fullName evidence="1">Zinc-ribbon domain-containing protein</fullName>
    </recommendedName>
</protein>
<dbReference type="HOGENOM" id="CLU_992538_0_0_2"/>
<dbReference type="EMBL" id="CP007536">
    <property type="protein sequence ID" value="AIC16151.1"/>
    <property type="molecule type" value="Genomic_DNA"/>
</dbReference>
<dbReference type="RefSeq" id="WP_075054991.1">
    <property type="nucleotide sequence ID" value="NZ_CP007536.1"/>
</dbReference>
<reference evidence="2 3" key="1">
    <citation type="journal article" date="2014" name="Int. J. Syst. Evol. Microbiol.">
        <title>Nitrososphaera viennensis gen. nov., sp. nov., an aerobic and mesophilic, ammonia-oxidizing archaeon from soil and a member of the archaeal phylum Thaumarchaeota.</title>
        <authorList>
            <person name="Stieglmeier M."/>
            <person name="Klingl A."/>
            <person name="Alves R.J."/>
            <person name="Rittmann S.K."/>
            <person name="Melcher M."/>
            <person name="Leisch N."/>
            <person name="Schleper C."/>
        </authorList>
    </citation>
    <scope>NUCLEOTIDE SEQUENCE [LARGE SCALE GENOMIC DNA]</scope>
    <source>
        <strain evidence="2">EN76</strain>
    </source>
</reference>
<organism evidence="2 3">
    <name type="scientific">Nitrososphaera viennensis EN76</name>
    <dbReference type="NCBI Taxonomy" id="926571"/>
    <lineage>
        <taxon>Archaea</taxon>
        <taxon>Nitrososphaerota</taxon>
        <taxon>Nitrososphaeria</taxon>
        <taxon>Nitrososphaerales</taxon>
        <taxon>Nitrososphaeraceae</taxon>
        <taxon>Nitrososphaera</taxon>
    </lineage>
</organism>
<keyword evidence="3" id="KW-1185">Reference proteome</keyword>
<dbReference type="KEGG" id="nvn:NVIE_018880"/>
<feature type="domain" description="Zinc-ribbon" evidence="1">
    <location>
        <begin position="282"/>
        <end position="303"/>
    </location>
</feature>
<name>A0A060HRI8_9ARCH</name>
<evidence type="ECO:0000313" key="2">
    <source>
        <dbReference type="EMBL" id="AIC16151.1"/>
    </source>
</evidence>